<dbReference type="Proteomes" id="UP001062846">
    <property type="component" value="Chromosome 13"/>
</dbReference>
<comment type="caution">
    <text evidence="1">The sequence shown here is derived from an EMBL/GenBank/DDBJ whole genome shotgun (WGS) entry which is preliminary data.</text>
</comment>
<gene>
    <name evidence="1" type="ORF">RHMOL_Rhmol13G0039000</name>
</gene>
<sequence length="371" mass="41576">MPFPMRIQPINLINSLEEPARYEPVKPAAKSRLKRLFERQFLRFSTAEKIAGVEEVAVHCKRENSGDFEPSSVCLENMVQNFIEDEDKTVKCSRNRCNCFNGNCSDSSEDELDSFGDACEILKQDLVACASACERNLLADLSKIVEKNKISKRKDDSCRKIVIDGLIGLGYAASICKSRWEKSPSHPAGEYDYVDAMVEGERLIIDIDFRSEFKIARSTKSYETILQILPCIFVGRAGRLERIIALVSEAAKQSLKKKGMHFPPWRKAEYVKAKWLSPFTRTSPTLDTVSLKSDCETEKEEPLIATSEGRVFSPVETDFDETVFALSESSGEEEMAGVVKKWEPPGTIRPKSSHTGVKIVTGLASIIEDKP</sequence>
<dbReference type="EMBL" id="CM046400">
    <property type="protein sequence ID" value="KAI8522977.1"/>
    <property type="molecule type" value="Genomic_DNA"/>
</dbReference>
<organism evidence="1 2">
    <name type="scientific">Rhododendron molle</name>
    <name type="common">Chinese azalea</name>
    <name type="synonym">Azalea mollis</name>
    <dbReference type="NCBI Taxonomy" id="49168"/>
    <lineage>
        <taxon>Eukaryota</taxon>
        <taxon>Viridiplantae</taxon>
        <taxon>Streptophyta</taxon>
        <taxon>Embryophyta</taxon>
        <taxon>Tracheophyta</taxon>
        <taxon>Spermatophyta</taxon>
        <taxon>Magnoliopsida</taxon>
        <taxon>eudicotyledons</taxon>
        <taxon>Gunneridae</taxon>
        <taxon>Pentapetalae</taxon>
        <taxon>asterids</taxon>
        <taxon>Ericales</taxon>
        <taxon>Ericaceae</taxon>
        <taxon>Ericoideae</taxon>
        <taxon>Rhodoreae</taxon>
        <taxon>Rhododendron</taxon>
    </lineage>
</organism>
<proteinExistence type="predicted"/>
<evidence type="ECO:0000313" key="1">
    <source>
        <dbReference type="EMBL" id="KAI8522977.1"/>
    </source>
</evidence>
<evidence type="ECO:0000313" key="2">
    <source>
        <dbReference type="Proteomes" id="UP001062846"/>
    </source>
</evidence>
<reference evidence="1" key="1">
    <citation type="submission" date="2022-02" db="EMBL/GenBank/DDBJ databases">
        <title>Plant Genome Project.</title>
        <authorList>
            <person name="Zhang R.-G."/>
        </authorList>
    </citation>
    <scope>NUCLEOTIDE SEQUENCE</scope>
    <source>
        <strain evidence="1">AT1</strain>
    </source>
</reference>
<name>A0ACC0L3H1_RHOML</name>
<accession>A0ACC0L3H1</accession>
<keyword evidence="2" id="KW-1185">Reference proteome</keyword>
<protein>
    <submittedName>
        <fullName evidence="1">Uncharacterized protein</fullName>
    </submittedName>
</protein>